<feature type="transmembrane region" description="Helical" evidence="1">
    <location>
        <begin position="28"/>
        <end position="49"/>
    </location>
</feature>
<sequence>MPTTSVDAYLVATPATLNEFLGRVSQHILNPLIGFVFALALLYFVWGVVNFVRDSDDPTEREKGKQNMIWGIVGMFIMVAVYGITTLIIGTFGLNVTIPKG</sequence>
<evidence type="ECO:0000313" key="3">
    <source>
        <dbReference type="Proteomes" id="UP000178841"/>
    </source>
</evidence>
<evidence type="ECO:0000313" key="2">
    <source>
        <dbReference type="EMBL" id="OGZ04097.1"/>
    </source>
</evidence>
<dbReference type="Proteomes" id="UP000178841">
    <property type="component" value="Unassembled WGS sequence"/>
</dbReference>
<reference evidence="2 3" key="1">
    <citation type="journal article" date="2016" name="Nat. Commun.">
        <title>Thousands of microbial genomes shed light on interconnected biogeochemical processes in an aquifer system.</title>
        <authorList>
            <person name="Anantharaman K."/>
            <person name="Brown C.T."/>
            <person name="Hug L.A."/>
            <person name="Sharon I."/>
            <person name="Castelle C.J."/>
            <person name="Probst A.J."/>
            <person name="Thomas B.C."/>
            <person name="Singh A."/>
            <person name="Wilkins M.J."/>
            <person name="Karaoz U."/>
            <person name="Brodie E.L."/>
            <person name="Williams K.H."/>
            <person name="Hubbard S.S."/>
            <person name="Banfield J.F."/>
        </authorList>
    </citation>
    <scope>NUCLEOTIDE SEQUENCE [LARGE SCALE GENOMIC DNA]</scope>
</reference>
<organism evidence="2 3">
    <name type="scientific">Candidatus Lloydbacteria bacterium RIFCSPHIGHO2_01_FULL_41_20</name>
    <dbReference type="NCBI Taxonomy" id="1798657"/>
    <lineage>
        <taxon>Bacteria</taxon>
        <taxon>Candidatus Lloydiibacteriota</taxon>
    </lineage>
</organism>
<dbReference type="Pfam" id="PF18895">
    <property type="entry name" value="T4SS_pilin"/>
    <property type="match status" value="1"/>
</dbReference>
<accession>A0A1G2CS92</accession>
<protein>
    <submittedName>
        <fullName evidence="2">Uncharacterized protein</fullName>
    </submittedName>
</protein>
<dbReference type="EMBL" id="MHLH01000011">
    <property type="protein sequence ID" value="OGZ04097.1"/>
    <property type="molecule type" value="Genomic_DNA"/>
</dbReference>
<keyword evidence="1" id="KW-0472">Membrane</keyword>
<keyword evidence="1" id="KW-0812">Transmembrane</keyword>
<evidence type="ECO:0000256" key="1">
    <source>
        <dbReference type="SAM" id="Phobius"/>
    </source>
</evidence>
<dbReference type="STRING" id="1798657.A2648_02970"/>
<dbReference type="AlphaFoldDB" id="A0A1G2CS92"/>
<comment type="caution">
    <text evidence="2">The sequence shown here is derived from an EMBL/GenBank/DDBJ whole genome shotgun (WGS) entry which is preliminary data.</text>
</comment>
<keyword evidence="1" id="KW-1133">Transmembrane helix</keyword>
<dbReference type="InterPro" id="IPR043993">
    <property type="entry name" value="T4SS_pilin"/>
</dbReference>
<proteinExistence type="predicted"/>
<dbReference type="NCBIfam" id="NF045849">
    <property type="entry name" value="ICE_MMCAP2_0565"/>
    <property type="match status" value="1"/>
</dbReference>
<gene>
    <name evidence="2" type="ORF">A2648_02970</name>
</gene>
<feature type="transmembrane region" description="Helical" evidence="1">
    <location>
        <begin position="69"/>
        <end position="94"/>
    </location>
</feature>
<name>A0A1G2CS92_9BACT</name>